<dbReference type="RefSeq" id="WP_162441498.1">
    <property type="nucleotide sequence ID" value="NZ_CP048222.1"/>
</dbReference>
<keyword evidence="4" id="KW-1185">Reference proteome</keyword>
<protein>
    <submittedName>
        <fullName evidence="3">DUF349 domain-containing protein</fullName>
    </submittedName>
</protein>
<dbReference type="EMBL" id="CP048222">
    <property type="protein sequence ID" value="QHT65411.1"/>
    <property type="molecule type" value="Genomic_DNA"/>
</dbReference>
<reference evidence="3 4" key="1">
    <citation type="submission" date="2020-01" db="EMBL/GenBank/DDBJ databases">
        <authorList>
            <person name="Kim M.K."/>
        </authorList>
    </citation>
    <scope>NUCLEOTIDE SEQUENCE [LARGE SCALE GENOMIC DNA]</scope>
    <source>
        <strain evidence="3 4">172606-1</strain>
    </source>
</reference>
<evidence type="ECO:0000313" key="4">
    <source>
        <dbReference type="Proteomes" id="UP000480178"/>
    </source>
</evidence>
<feature type="compositionally biased region" description="Basic and acidic residues" evidence="2">
    <location>
        <begin position="1"/>
        <end position="14"/>
    </location>
</feature>
<feature type="region of interest" description="Disordered" evidence="2">
    <location>
        <begin position="1"/>
        <end position="41"/>
    </location>
</feature>
<dbReference type="InterPro" id="IPR007139">
    <property type="entry name" value="DUF349"/>
</dbReference>
<dbReference type="Pfam" id="PF03993">
    <property type="entry name" value="DUF349"/>
    <property type="match status" value="5"/>
</dbReference>
<feature type="compositionally biased region" description="Basic and acidic residues" evidence="2">
    <location>
        <begin position="24"/>
        <end position="41"/>
    </location>
</feature>
<evidence type="ECO:0000256" key="1">
    <source>
        <dbReference type="SAM" id="Coils"/>
    </source>
</evidence>
<keyword evidence="1" id="KW-0175">Coiled coil</keyword>
<accession>A0A6C0GBU7</accession>
<gene>
    <name evidence="3" type="ORF">GXP67_01330</name>
</gene>
<feature type="coiled-coil region" evidence="1">
    <location>
        <begin position="376"/>
        <end position="403"/>
    </location>
</feature>
<name>A0A6C0GBU7_9BACT</name>
<sequence>MMNTEEREHTEQDALGKQLTDTLEAEHELAEDITDYTHHPKEDLVRLAENLIKETDYKKADAILKQIKPVFDELREKEKQEALDKFIAEGGEADGFEYKTDTLSQRFDQAVKQYRDKKARQQHESEKEKEKNLQTKTALLEKLRQLTDAEETTASIAALKQIQDEWKTIGAVPAAHSKNLWANYNALIELFYSNRSIYFELKELDRKKNLSLKQEICDKAEKLAQAEPSSQVIKELNDLHEEYKHVGPVPKEEQEALWQRFKAASDVVYDKRRAQLDTLRKEMDTNLQSKIALCEKAEQYTSFDSSKINDWNDKTKELLDLQKQWEAIGIVPREKARDVNKRFWAAFKTFFHHKNEFFKKLEAYRDQNLHKKAELCQQVEALLASEEVDLETAAEQVKKLQQNWKDIGPVPEKQRNQIFDRFKASCDAFFDKRRGKRNNTEKEFEVNYEKKQQICAAIEKMAEEQQTDMPAFESLRNEWQNTGFVPKKHMHTIQKRYSDAISRYLQQSKQLTDKEKDKIQIAIEVDASRNNPKAAKDLQKKEGFMRKRMSQLESDIAIWKNNMEFFGHSKNADKFRQEFTEKIQAAEQEYLSLKRQIQMIYENQ</sequence>
<evidence type="ECO:0000313" key="3">
    <source>
        <dbReference type="EMBL" id="QHT65411.1"/>
    </source>
</evidence>
<feature type="coiled-coil region" evidence="1">
    <location>
        <begin position="576"/>
        <end position="603"/>
    </location>
</feature>
<dbReference type="KEGG" id="rhoz:GXP67_01330"/>
<organism evidence="3 4">
    <name type="scientific">Rhodocytophaga rosea</name>
    <dbReference type="NCBI Taxonomy" id="2704465"/>
    <lineage>
        <taxon>Bacteria</taxon>
        <taxon>Pseudomonadati</taxon>
        <taxon>Bacteroidota</taxon>
        <taxon>Cytophagia</taxon>
        <taxon>Cytophagales</taxon>
        <taxon>Rhodocytophagaceae</taxon>
        <taxon>Rhodocytophaga</taxon>
    </lineage>
</organism>
<proteinExistence type="predicted"/>
<evidence type="ECO:0000256" key="2">
    <source>
        <dbReference type="SAM" id="MobiDB-lite"/>
    </source>
</evidence>
<dbReference type="Proteomes" id="UP000480178">
    <property type="component" value="Chromosome"/>
</dbReference>
<feature type="coiled-coil region" evidence="1">
    <location>
        <begin position="111"/>
        <end position="146"/>
    </location>
</feature>
<dbReference type="AlphaFoldDB" id="A0A6C0GBU7"/>